<reference evidence="2 3" key="1">
    <citation type="journal article" date="2016" name="Int. J. Syst. Evol. Microbiol.">
        <title>Methanosarcina flavescens sp. nov., a methanogenic archaeon isolated from a full-scale anaerobic digester.</title>
        <authorList>
            <person name="Kern T."/>
            <person name="Fischer M.A."/>
            <person name="Deppenmeier U."/>
            <person name="Schmitz R.A."/>
            <person name="Rother M."/>
        </authorList>
    </citation>
    <scope>NUCLEOTIDE SEQUENCE [LARGE SCALE GENOMIC DNA]</scope>
    <source>
        <strain evidence="2 3">E03.2</strain>
    </source>
</reference>
<protein>
    <submittedName>
        <fullName evidence="2">Uncharacterized protein</fullName>
    </submittedName>
</protein>
<evidence type="ECO:0000313" key="3">
    <source>
        <dbReference type="Proteomes" id="UP000053087"/>
    </source>
</evidence>
<evidence type="ECO:0000256" key="1">
    <source>
        <dbReference type="SAM" id="Phobius"/>
    </source>
</evidence>
<keyword evidence="1" id="KW-0812">Transmembrane</keyword>
<dbReference type="Proteomes" id="UP000053087">
    <property type="component" value="Chromosome"/>
</dbReference>
<dbReference type="EMBL" id="CP032683">
    <property type="protein sequence ID" value="AYK14665.1"/>
    <property type="molecule type" value="Genomic_DNA"/>
</dbReference>
<dbReference type="AlphaFoldDB" id="A0A660HQV4"/>
<keyword evidence="3" id="KW-1185">Reference proteome</keyword>
<dbReference type="KEGG" id="mfz:AOB57_005205"/>
<keyword evidence="1" id="KW-0472">Membrane</keyword>
<feature type="transmembrane region" description="Helical" evidence="1">
    <location>
        <begin position="53"/>
        <end position="73"/>
    </location>
</feature>
<accession>A0A660HQV4</accession>
<proteinExistence type="predicted"/>
<name>A0A660HQV4_9EURY</name>
<sequence length="78" mass="9138">MRFTDSAVGERGFGRNLKLQKKYFEMFGFLIFLIFYLLFFNLLFPIQGSDAPIYAPGTLIFALFGYWLGGILYEKYIK</sequence>
<feature type="transmembrane region" description="Helical" evidence="1">
    <location>
        <begin position="23"/>
        <end position="47"/>
    </location>
</feature>
<gene>
    <name evidence="2" type="ORF">AOB57_005205</name>
</gene>
<keyword evidence="1" id="KW-1133">Transmembrane helix</keyword>
<evidence type="ECO:0000313" key="2">
    <source>
        <dbReference type="EMBL" id="AYK14665.1"/>
    </source>
</evidence>
<organism evidence="2 3">
    <name type="scientific">Methanosarcina flavescens</name>
    <dbReference type="NCBI Taxonomy" id="1715806"/>
    <lineage>
        <taxon>Archaea</taxon>
        <taxon>Methanobacteriati</taxon>
        <taxon>Methanobacteriota</taxon>
        <taxon>Stenosarchaea group</taxon>
        <taxon>Methanomicrobia</taxon>
        <taxon>Methanosarcinales</taxon>
        <taxon>Methanosarcinaceae</taxon>
        <taxon>Methanosarcina</taxon>
    </lineage>
</organism>